<dbReference type="AlphaFoldDB" id="A0A2P2JYF4"/>
<organism evidence="1">
    <name type="scientific">Rhizophora mucronata</name>
    <name type="common">Asiatic mangrove</name>
    <dbReference type="NCBI Taxonomy" id="61149"/>
    <lineage>
        <taxon>Eukaryota</taxon>
        <taxon>Viridiplantae</taxon>
        <taxon>Streptophyta</taxon>
        <taxon>Embryophyta</taxon>
        <taxon>Tracheophyta</taxon>
        <taxon>Spermatophyta</taxon>
        <taxon>Magnoliopsida</taxon>
        <taxon>eudicotyledons</taxon>
        <taxon>Gunneridae</taxon>
        <taxon>Pentapetalae</taxon>
        <taxon>rosids</taxon>
        <taxon>fabids</taxon>
        <taxon>Malpighiales</taxon>
        <taxon>Rhizophoraceae</taxon>
        <taxon>Rhizophora</taxon>
    </lineage>
</organism>
<reference evidence="1" key="1">
    <citation type="submission" date="2018-02" db="EMBL/GenBank/DDBJ databases">
        <title>Rhizophora mucronata_Transcriptome.</title>
        <authorList>
            <person name="Meera S.P."/>
            <person name="Sreeshan A."/>
            <person name="Augustine A."/>
        </authorList>
    </citation>
    <scope>NUCLEOTIDE SEQUENCE</scope>
    <source>
        <tissue evidence="1">Leaf</tissue>
    </source>
</reference>
<protein>
    <submittedName>
        <fullName evidence="1">Uncharacterized protein MANES_05G039500</fullName>
    </submittedName>
</protein>
<evidence type="ECO:0000313" key="1">
    <source>
        <dbReference type="EMBL" id="MBW98498.1"/>
    </source>
</evidence>
<dbReference type="EMBL" id="GGEC01018015">
    <property type="protein sequence ID" value="MBW98498.1"/>
    <property type="molecule type" value="Transcribed_RNA"/>
</dbReference>
<name>A0A2P2JYF4_RHIMU</name>
<proteinExistence type="predicted"/>
<sequence>MGIIKISKIIVPHSYAFFDQIGPVRIEFTLQLILPLVGSAVDHLAPVTVHSVVGTEPPVNLLHDFSKELRVLALLDLVVGHPQRLHLHRRVVTVVGNEKEPRDLGPPRVETGVRFDI</sequence>
<accession>A0A2P2JYF4</accession>